<reference evidence="1 2" key="1">
    <citation type="submission" date="2016-10" db="EMBL/GenBank/DDBJ databases">
        <authorList>
            <person name="de Groot N.N."/>
        </authorList>
    </citation>
    <scope>NUCLEOTIDE SEQUENCE [LARGE SCALE GENOMIC DNA]</scope>
    <source>
        <strain evidence="1 2">CGMCC 1.5058</strain>
    </source>
</reference>
<name>A0A1G8HG42_9CLOT</name>
<evidence type="ECO:0000313" key="1">
    <source>
        <dbReference type="EMBL" id="SDI05491.1"/>
    </source>
</evidence>
<evidence type="ECO:0000313" key="2">
    <source>
        <dbReference type="Proteomes" id="UP000183255"/>
    </source>
</evidence>
<sequence>MNKKRKVLGLVLAGMVLFGVFGFLQYQITHTKKVLTETVEQNLDQFIGKVGSLEPESLMMQYSSLLAARDAYIVLQNQNLFFRENPDPSLAHLINEIHEMMKKEPEKFQSFFRQEGIGQRLYRIMDDFSNEELVRELYKELKEY</sequence>
<protein>
    <submittedName>
        <fullName evidence="1">Uncharacterized protein</fullName>
    </submittedName>
</protein>
<gene>
    <name evidence="1" type="ORF">SAMN05421804_101570</name>
</gene>
<dbReference type="EMBL" id="FNDZ01000001">
    <property type="protein sequence ID" value="SDI05491.1"/>
    <property type="molecule type" value="Genomic_DNA"/>
</dbReference>
<dbReference type="Proteomes" id="UP000183255">
    <property type="component" value="Unassembled WGS sequence"/>
</dbReference>
<organism evidence="1 2">
    <name type="scientific">Proteiniclasticum ruminis</name>
    <dbReference type="NCBI Taxonomy" id="398199"/>
    <lineage>
        <taxon>Bacteria</taxon>
        <taxon>Bacillati</taxon>
        <taxon>Bacillota</taxon>
        <taxon>Clostridia</taxon>
        <taxon>Eubacteriales</taxon>
        <taxon>Clostridiaceae</taxon>
        <taxon>Proteiniclasticum</taxon>
    </lineage>
</organism>
<accession>A0A1G8HG42</accession>
<proteinExistence type="predicted"/>
<dbReference type="RefSeq" id="WP_031573821.1">
    <property type="nucleotide sequence ID" value="NZ_FNDZ01000001.1"/>
</dbReference>
<dbReference type="AlphaFoldDB" id="A0A1G8HG42"/>